<dbReference type="InterPro" id="IPR003958">
    <property type="entry name" value="CBFA_NFYB_domain"/>
</dbReference>
<protein>
    <recommendedName>
        <fullName evidence="3">DNA polymerase epsilon subunit D</fullName>
    </recommendedName>
    <alternativeName>
        <fullName evidence="4">DNA polymerase II subunit D</fullName>
    </alternativeName>
</protein>
<dbReference type="PANTHER" id="PTHR46172:SF1">
    <property type="entry name" value="DNA POLYMERASE EPSILON SUBUNIT 3"/>
    <property type="match status" value="1"/>
</dbReference>
<keyword evidence="8" id="KW-1185">Reference proteome</keyword>
<dbReference type="AlphaFoldDB" id="A0A9W8H8D9"/>
<accession>A0A9W8H8D9</accession>
<evidence type="ECO:0000313" key="7">
    <source>
        <dbReference type="EMBL" id="KAJ2778331.1"/>
    </source>
</evidence>
<dbReference type="GO" id="GO:0006974">
    <property type="term" value="P:DNA damage response"/>
    <property type="evidence" value="ECO:0007669"/>
    <property type="project" value="TreeGrafter"/>
</dbReference>
<dbReference type="GO" id="GO:0031507">
    <property type="term" value="P:heterochromatin formation"/>
    <property type="evidence" value="ECO:0007669"/>
    <property type="project" value="TreeGrafter"/>
</dbReference>
<name>A0A9W8H8D9_9FUNG</name>
<dbReference type="OrthoDB" id="1707486at2759"/>
<feature type="domain" description="Transcription factor CBF/NF-Y/archaeal histone" evidence="6">
    <location>
        <begin position="9"/>
        <end position="73"/>
    </location>
</feature>
<dbReference type="Pfam" id="PF00808">
    <property type="entry name" value="CBFD_NFYB_HMF"/>
    <property type="match status" value="1"/>
</dbReference>
<evidence type="ECO:0000256" key="5">
    <source>
        <dbReference type="SAM" id="MobiDB-lite"/>
    </source>
</evidence>
<dbReference type="GO" id="GO:0031490">
    <property type="term" value="F:chromatin DNA binding"/>
    <property type="evidence" value="ECO:0007669"/>
    <property type="project" value="TreeGrafter"/>
</dbReference>
<gene>
    <name evidence="7" type="ORF">H4R18_004662</name>
</gene>
<dbReference type="GO" id="GO:0008623">
    <property type="term" value="C:CHRAC"/>
    <property type="evidence" value="ECO:0007669"/>
    <property type="project" value="TreeGrafter"/>
</dbReference>
<feature type="compositionally biased region" description="Basic and acidic residues" evidence="5">
    <location>
        <begin position="137"/>
        <end position="153"/>
    </location>
</feature>
<evidence type="ECO:0000256" key="3">
    <source>
        <dbReference type="ARBA" id="ARBA00039775"/>
    </source>
</evidence>
<keyword evidence="2" id="KW-0539">Nucleus</keyword>
<feature type="compositionally biased region" description="Acidic residues" evidence="5">
    <location>
        <begin position="112"/>
        <end position="136"/>
    </location>
</feature>
<comment type="subcellular location">
    <subcellularLocation>
        <location evidence="1">Nucleus</location>
    </subcellularLocation>
</comment>
<dbReference type="Proteomes" id="UP001140217">
    <property type="component" value="Unassembled WGS sequence"/>
</dbReference>
<dbReference type="InterPro" id="IPR009072">
    <property type="entry name" value="Histone-fold"/>
</dbReference>
<evidence type="ECO:0000256" key="2">
    <source>
        <dbReference type="ARBA" id="ARBA00023242"/>
    </source>
</evidence>
<dbReference type="GO" id="GO:0046982">
    <property type="term" value="F:protein heterodimerization activity"/>
    <property type="evidence" value="ECO:0007669"/>
    <property type="project" value="InterPro"/>
</dbReference>
<dbReference type="InterPro" id="IPR051377">
    <property type="entry name" value="DNA_Pol-Epsilon_Subunit"/>
</dbReference>
<dbReference type="Gene3D" id="1.10.20.10">
    <property type="entry name" value="Histone, subunit A"/>
    <property type="match status" value="1"/>
</dbReference>
<dbReference type="GO" id="GO:0006272">
    <property type="term" value="P:leading strand elongation"/>
    <property type="evidence" value="ECO:0007669"/>
    <property type="project" value="TreeGrafter"/>
</dbReference>
<evidence type="ECO:0000259" key="6">
    <source>
        <dbReference type="Pfam" id="PF00808"/>
    </source>
</evidence>
<evidence type="ECO:0000313" key="8">
    <source>
        <dbReference type="Proteomes" id="UP001140217"/>
    </source>
</evidence>
<organism evidence="7 8">
    <name type="scientific">Coemansia javaensis</name>
    <dbReference type="NCBI Taxonomy" id="2761396"/>
    <lineage>
        <taxon>Eukaryota</taxon>
        <taxon>Fungi</taxon>
        <taxon>Fungi incertae sedis</taxon>
        <taxon>Zoopagomycota</taxon>
        <taxon>Kickxellomycotina</taxon>
        <taxon>Kickxellomycetes</taxon>
        <taxon>Kickxellales</taxon>
        <taxon>Kickxellaceae</taxon>
        <taxon>Coemansia</taxon>
    </lineage>
</organism>
<evidence type="ECO:0000256" key="4">
    <source>
        <dbReference type="ARBA" id="ARBA00042096"/>
    </source>
</evidence>
<comment type="caution">
    <text evidence="7">The sequence shown here is derived from an EMBL/GenBank/DDBJ whole genome shotgun (WGS) entry which is preliminary data.</text>
</comment>
<dbReference type="EMBL" id="JANBUL010000235">
    <property type="protein sequence ID" value="KAJ2778331.1"/>
    <property type="molecule type" value="Genomic_DNA"/>
</dbReference>
<feature type="region of interest" description="Disordered" evidence="5">
    <location>
        <begin position="95"/>
        <end position="185"/>
    </location>
</feature>
<dbReference type="CDD" id="cd22928">
    <property type="entry name" value="HFD_POLE3_DPB4"/>
    <property type="match status" value="1"/>
</dbReference>
<dbReference type="SUPFAM" id="SSF47113">
    <property type="entry name" value="Histone-fold"/>
    <property type="match status" value="1"/>
</dbReference>
<proteinExistence type="predicted"/>
<evidence type="ECO:0000256" key="1">
    <source>
        <dbReference type="ARBA" id="ARBA00004123"/>
    </source>
</evidence>
<reference evidence="7" key="1">
    <citation type="submission" date="2022-07" db="EMBL/GenBank/DDBJ databases">
        <title>Phylogenomic reconstructions and comparative analyses of Kickxellomycotina fungi.</title>
        <authorList>
            <person name="Reynolds N.K."/>
            <person name="Stajich J.E."/>
            <person name="Barry K."/>
            <person name="Grigoriev I.V."/>
            <person name="Crous P."/>
            <person name="Smith M.E."/>
        </authorList>
    </citation>
    <scope>NUCLEOTIDE SEQUENCE</scope>
    <source>
        <strain evidence="7">NBRC 105414</strain>
    </source>
</reference>
<dbReference type="GO" id="GO:0008622">
    <property type="term" value="C:epsilon DNA polymerase complex"/>
    <property type="evidence" value="ECO:0007669"/>
    <property type="project" value="TreeGrafter"/>
</dbReference>
<sequence>MSASIDELEFPKASVTRLIKASLPEGIAVQKDARAAVAKSATVFVSYLAATANDYAREAGHKTVSTNDVVKALKAVGLGDFVDRLMADLEAHTARARERGLAKAAERAAQDEAQDENENEGEEVEEEEDEDEDENAEDRRGGGGEEGDDRSGGDDPGEPAGAQDPAPMDVDDGDGSSSPKRLRTD</sequence>
<feature type="compositionally biased region" description="Basic and acidic residues" evidence="5">
    <location>
        <begin position="95"/>
        <end position="110"/>
    </location>
</feature>
<dbReference type="PANTHER" id="PTHR46172">
    <property type="entry name" value="DNA POLYMERASE EPSILON SUBUNIT 3"/>
    <property type="match status" value="1"/>
</dbReference>